<organism evidence="1 2">
    <name type="scientific">Acaulospora colombiana</name>
    <dbReference type="NCBI Taxonomy" id="27376"/>
    <lineage>
        <taxon>Eukaryota</taxon>
        <taxon>Fungi</taxon>
        <taxon>Fungi incertae sedis</taxon>
        <taxon>Mucoromycota</taxon>
        <taxon>Glomeromycotina</taxon>
        <taxon>Glomeromycetes</taxon>
        <taxon>Diversisporales</taxon>
        <taxon>Acaulosporaceae</taxon>
        <taxon>Acaulospora</taxon>
    </lineage>
</organism>
<accession>A0ACA9QLI4</accession>
<reference evidence="1" key="1">
    <citation type="submission" date="2021-06" db="EMBL/GenBank/DDBJ databases">
        <authorList>
            <person name="Kallberg Y."/>
            <person name="Tangrot J."/>
            <person name="Rosling A."/>
        </authorList>
    </citation>
    <scope>NUCLEOTIDE SEQUENCE</scope>
    <source>
        <strain evidence="1">CL356</strain>
    </source>
</reference>
<gene>
    <name evidence="1" type="ORF">ACOLOM_LOCUS12840</name>
</gene>
<evidence type="ECO:0000313" key="1">
    <source>
        <dbReference type="EMBL" id="CAG8753762.1"/>
    </source>
</evidence>
<proteinExistence type="predicted"/>
<dbReference type="Proteomes" id="UP000789525">
    <property type="component" value="Unassembled WGS sequence"/>
</dbReference>
<keyword evidence="2" id="KW-1185">Reference proteome</keyword>
<feature type="non-terminal residue" evidence="1">
    <location>
        <position position="1"/>
    </location>
</feature>
<evidence type="ECO:0000313" key="2">
    <source>
        <dbReference type="Proteomes" id="UP000789525"/>
    </source>
</evidence>
<name>A0ACA9QLI4_9GLOM</name>
<dbReference type="EMBL" id="CAJVPT010054652">
    <property type="protein sequence ID" value="CAG8753762.1"/>
    <property type="molecule type" value="Genomic_DNA"/>
</dbReference>
<protein>
    <submittedName>
        <fullName evidence="1">14832_t:CDS:1</fullName>
    </submittedName>
</protein>
<comment type="caution">
    <text evidence="1">The sequence shown here is derived from an EMBL/GenBank/DDBJ whole genome shotgun (WGS) entry which is preliminary data.</text>
</comment>
<sequence>YHVEQRNVDRLRSLNLDKNSARLISYKNRTNANSGGPPKNSKLEPIVVISDDETLQEKSGQTIKTTPSSTAKQAENNSKRDELINNYKNWFDQLQLSGEELLKRLRSLIRIYRELQRLEFDIESYISERDTQNLLDRELMNEFRRLLLHIGTK</sequence>